<dbReference type="Proteomes" id="UP000224829">
    <property type="component" value="Segment"/>
</dbReference>
<keyword evidence="2" id="KW-1185">Reference proteome</keyword>
<sequence>MKSMSGCSMFERLKTAIAKVKADNKKWFPYLLVPMIEEPTVGDAEHHGWSNRQAGMISIRNNYSWHGEVTIALLDNIRPDTRKALDARGPTSIAKINSEQKYRGQFLKPYANGSFSGSEAARQIMGALAEQLETEGWTVSHWHADAGPASTPDRRVSLMLYNYDLNTLATIYCNIIAAEWQDPELAPFRIKGTFYKSIKNHTYKPHTVEELRLFFGEVLPSVSYSSAAAFHNKYAELTAQGWTVHAFTSDGRFYKLFMVDAHKDRVKILFHKM</sequence>
<evidence type="ECO:0000313" key="2">
    <source>
        <dbReference type="Proteomes" id="UP000224829"/>
    </source>
</evidence>
<accession>A0A1Y0SXZ3</accession>
<organism evidence="1 2">
    <name type="scientific">Pseudomonas phage Noxifer</name>
    <dbReference type="NCBI Taxonomy" id="2006684"/>
    <lineage>
        <taxon>Viruses</taxon>
        <taxon>Duplodnaviria</taxon>
        <taxon>Heunggongvirae</taxon>
        <taxon>Uroviricota</taxon>
        <taxon>Caudoviricetes</taxon>
        <taxon>Chimalliviridae</taxon>
        <taxon>Noxifervirus</taxon>
        <taxon>Noxifervirus noxifer</taxon>
    </lineage>
</organism>
<proteinExistence type="predicted"/>
<dbReference type="EMBL" id="MF063068">
    <property type="protein sequence ID" value="ARV77425.1"/>
    <property type="molecule type" value="Genomic_DNA"/>
</dbReference>
<name>A0A1Y0SXZ3_9CAUD</name>
<gene>
    <name evidence="1" type="ORF">NOXIFER_260</name>
</gene>
<evidence type="ECO:0000313" key="1">
    <source>
        <dbReference type="EMBL" id="ARV77425.1"/>
    </source>
</evidence>
<protein>
    <submittedName>
        <fullName evidence="1">Uncharacterized protein</fullName>
    </submittedName>
</protein>
<reference evidence="1 2" key="1">
    <citation type="submission" date="2017-05" db="EMBL/GenBank/DDBJ databases">
        <authorList>
            <person name="Song R."/>
            <person name="Chenine A.L."/>
            <person name="Ruprecht R.M."/>
        </authorList>
    </citation>
    <scope>NUCLEOTIDE SEQUENCE [LARGE SCALE GENOMIC DNA]</scope>
</reference>